<dbReference type="PANTHER" id="PTHR30373:SF8">
    <property type="entry name" value="BLL7265 PROTEIN"/>
    <property type="match status" value="1"/>
</dbReference>
<evidence type="ECO:0000313" key="2">
    <source>
        <dbReference type="EMBL" id="ROH86391.1"/>
    </source>
</evidence>
<feature type="domain" description="TPM" evidence="1">
    <location>
        <begin position="18"/>
        <end position="140"/>
    </location>
</feature>
<dbReference type="InterPro" id="IPR007621">
    <property type="entry name" value="TPM_dom"/>
</dbReference>
<comment type="caution">
    <text evidence="2">The sequence shown here is derived from an EMBL/GenBank/DDBJ whole genome shotgun (WGS) entry which is preliminary data.</text>
</comment>
<organism evidence="2 3">
    <name type="scientific">Pseudomethylobacillus aquaticus</name>
    <dbReference type="NCBI Taxonomy" id="2676064"/>
    <lineage>
        <taxon>Bacteria</taxon>
        <taxon>Pseudomonadati</taxon>
        <taxon>Pseudomonadota</taxon>
        <taxon>Betaproteobacteria</taxon>
        <taxon>Nitrosomonadales</taxon>
        <taxon>Methylophilaceae</taxon>
        <taxon>Pseudomethylobacillus</taxon>
    </lineage>
</organism>
<evidence type="ECO:0000313" key="3">
    <source>
        <dbReference type="Proteomes" id="UP000275137"/>
    </source>
</evidence>
<evidence type="ECO:0000259" key="1">
    <source>
        <dbReference type="Pfam" id="PF04536"/>
    </source>
</evidence>
<dbReference type="Pfam" id="PF04536">
    <property type="entry name" value="TPM_phosphatase"/>
    <property type="match status" value="1"/>
</dbReference>
<dbReference type="PANTHER" id="PTHR30373">
    <property type="entry name" value="UPF0603 PROTEIN YGCG"/>
    <property type="match status" value="1"/>
</dbReference>
<gene>
    <name evidence="2" type="ORF">ED236_07425</name>
</gene>
<name>A0A3N0V1I0_9PROT</name>
<keyword evidence="3" id="KW-1185">Reference proteome</keyword>
<accession>A0A3N0V1I0</accession>
<dbReference type="Gene3D" id="3.10.310.50">
    <property type="match status" value="1"/>
</dbReference>
<proteinExistence type="predicted"/>
<dbReference type="AlphaFoldDB" id="A0A3N0V1I0"/>
<dbReference type="EMBL" id="RJVP01000003">
    <property type="protein sequence ID" value="ROH86391.1"/>
    <property type="molecule type" value="Genomic_DNA"/>
</dbReference>
<reference evidence="2 3" key="1">
    <citation type="submission" date="2018-10" db="EMBL/GenBank/DDBJ databases">
        <authorList>
            <person name="Chen W.-M."/>
        </authorList>
    </citation>
    <scope>NUCLEOTIDE SEQUENCE [LARGE SCALE GENOMIC DNA]</scope>
    <source>
        <strain evidence="2 3">H-5</strain>
    </source>
</reference>
<dbReference type="Proteomes" id="UP000275137">
    <property type="component" value="Unassembled WGS sequence"/>
</dbReference>
<sequence length="163" mass="18008">MCRFVRHVFSLPWQARRYFPPAALQAIEAAIAESEATHRGELRFVVETALHPVQLWHGITPRQRAIALFSELGVWDTASNNGVLIYLSLADHDVEIVADRGIDALVGAAGWETICHHMEQAFRAGRFSDGVLDGIQQISAHLAQHFPAQGAVRNELPDAPLVL</sequence>
<protein>
    <recommendedName>
        <fullName evidence="1">TPM domain-containing protein</fullName>
    </recommendedName>
</protein>